<dbReference type="Pfam" id="PF13242">
    <property type="entry name" value="Hydrolase_like"/>
    <property type="match status" value="1"/>
</dbReference>
<dbReference type="NCBIfam" id="TIGR01460">
    <property type="entry name" value="HAD-SF-IIA"/>
    <property type="match status" value="1"/>
</dbReference>
<evidence type="ECO:0008006" key="8">
    <source>
        <dbReference type="Google" id="ProtNLM"/>
    </source>
</evidence>
<proteinExistence type="inferred from homology"/>
<dbReference type="InterPro" id="IPR006349">
    <property type="entry name" value="PGP_euk"/>
</dbReference>
<dbReference type="EMBL" id="NNAY01000922">
    <property type="protein sequence ID" value="OXU25893.1"/>
    <property type="molecule type" value="Genomic_DNA"/>
</dbReference>
<comment type="caution">
    <text evidence="6">The sequence shown here is derived from an EMBL/GenBank/DDBJ whole genome shotgun (WGS) entry which is preliminary data.</text>
</comment>
<protein>
    <recommendedName>
        <fullName evidence="8">4-nitrophenylphosphatase</fullName>
    </recommendedName>
</protein>
<dbReference type="InterPro" id="IPR036412">
    <property type="entry name" value="HAD-like_sf"/>
</dbReference>
<feature type="binding site" evidence="5">
    <location>
        <position position="29"/>
    </location>
    <ligand>
        <name>Mg(2+)</name>
        <dbReference type="ChEBI" id="CHEBI:18420"/>
    </ligand>
</feature>
<dbReference type="SUPFAM" id="SSF56784">
    <property type="entry name" value="HAD-like"/>
    <property type="match status" value="1"/>
</dbReference>
<dbReference type="InterPro" id="IPR023214">
    <property type="entry name" value="HAD_sf"/>
</dbReference>
<dbReference type="Pfam" id="PF13344">
    <property type="entry name" value="Hydrolase_6"/>
    <property type="match status" value="1"/>
</dbReference>
<comment type="cofactor">
    <cofactor evidence="5">
        <name>Mg(2+)</name>
        <dbReference type="ChEBI" id="CHEBI:18420"/>
    </cofactor>
    <text evidence="5">Divalent metal ions. Mg(2+) is the most effective.</text>
</comment>
<evidence type="ECO:0000256" key="4">
    <source>
        <dbReference type="PIRSR" id="PIRSR000915-2"/>
    </source>
</evidence>
<dbReference type="OrthoDB" id="413953at2759"/>
<dbReference type="GO" id="GO:0046872">
    <property type="term" value="F:metal ion binding"/>
    <property type="evidence" value="ECO:0007669"/>
    <property type="project" value="UniProtKB-KW"/>
</dbReference>
<keyword evidence="5" id="KW-0460">Magnesium</keyword>
<feature type="active site" description="Proton donor" evidence="3">
    <location>
        <position position="27"/>
    </location>
</feature>
<keyword evidence="5" id="KW-0479">Metal-binding</keyword>
<dbReference type="PANTHER" id="PTHR19288:SF93">
    <property type="entry name" value="FI11325P-RELATED"/>
    <property type="match status" value="1"/>
</dbReference>
<dbReference type="AlphaFoldDB" id="A0A232F5Y9"/>
<sequence>MAAKYLKSLAKAEFKAFLESFDFVLSDCDGVLWREKEVIKGSPETVARFKESGKKFFYITNNNCKTRAELVDKCKSHTYEAALEEILCTSYLAAVYLKEQNFKKKAYVIGSEGITKELDAQAIEHCGLGPDPMEGDELDMLMNFKKDPEVGAVVVGFDKHFSYPKLVKAATYAHDRGNHFIGTNPDFERPSPNENLFPGAGCYLLAIEAAAGRKAVVLGKPEPFVSELIRKKYGVNPARTLMIGDNLSTDILLGKRCGFTTLLVMSGITTKEELEKQRRDSPNSILPDFYADQLSDVLDCLQTPHISV</sequence>
<evidence type="ECO:0000313" key="7">
    <source>
        <dbReference type="Proteomes" id="UP000215335"/>
    </source>
</evidence>
<dbReference type="PANTHER" id="PTHR19288">
    <property type="entry name" value="4-NITROPHENYLPHOSPHATASE-RELATED"/>
    <property type="match status" value="1"/>
</dbReference>
<feature type="binding site" evidence="5">
    <location>
        <position position="245"/>
    </location>
    <ligand>
        <name>Mg(2+)</name>
        <dbReference type="ChEBI" id="CHEBI:18420"/>
    </ligand>
</feature>
<evidence type="ECO:0000256" key="5">
    <source>
        <dbReference type="PIRSR" id="PIRSR000915-3"/>
    </source>
</evidence>
<comment type="similarity">
    <text evidence="2">Belongs to the HAD-like hydrolase superfamily.</text>
</comment>
<dbReference type="InterPro" id="IPR006357">
    <property type="entry name" value="HAD-SF_hydro_IIA"/>
</dbReference>
<gene>
    <name evidence="6" type="ORF">TSAR_011088</name>
</gene>
<reference evidence="6 7" key="1">
    <citation type="journal article" date="2017" name="Curr. Biol.">
        <title>The Evolution of Venom by Co-option of Single-Copy Genes.</title>
        <authorList>
            <person name="Martinson E.O."/>
            <person name="Mrinalini"/>
            <person name="Kelkar Y.D."/>
            <person name="Chang C.H."/>
            <person name="Werren J.H."/>
        </authorList>
    </citation>
    <scope>NUCLEOTIDE SEQUENCE [LARGE SCALE GENOMIC DNA]</scope>
    <source>
        <strain evidence="6 7">Alberta</strain>
        <tissue evidence="6">Whole body</tissue>
    </source>
</reference>
<evidence type="ECO:0000313" key="6">
    <source>
        <dbReference type="EMBL" id="OXU25893.1"/>
    </source>
</evidence>
<dbReference type="STRING" id="543379.A0A232F5Y9"/>
<organism evidence="6 7">
    <name type="scientific">Trichomalopsis sarcophagae</name>
    <dbReference type="NCBI Taxonomy" id="543379"/>
    <lineage>
        <taxon>Eukaryota</taxon>
        <taxon>Metazoa</taxon>
        <taxon>Ecdysozoa</taxon>
        <taxon>Arthropoda</taxon>
        <taxon>Hexapoda</taxon>
        <taxon>Insecta</taxon>
        <taxon>Pterygota</taxon>
        <taxon>Neoptera</taxon>
        <taxon>Endopterygota</taxon>
        <taxon>Hymenoptera</taxon>
        <taxon>Apocrita</taxon>
        <taxon>Proctotrupomorpha</taxon>
        <taxon>Chalcidoidea</taxon>
        <taxon>Pteromalidae</taxon>
        <taxon>Pteromalinae</taxon>
        <taxon>Trichomalopsis</taxon>
    </lineage>
</organism>
<name>A0A232F5Y9_9HYME</name>
<feature type="binding site" evidence="5">
    <location>
        <position position="27"/>
    </location>
    <ligand>
        <name>Mg(2+)</name>
        <dbReference type="ChEBI" id="CHEBI:18420"/>
    </ligand>
</feature>
<feature type="binding site" evidence="4">
    <location>
        <position position="220"/>
    </location>
    <ligand>
        <name>substrate</name>
    </ligand>
</feature>
<dbReference type="GO" id="GO:0016791">
    <property type="term" value="F:phosphatase activity"/>
    <property type="evidence" value="ECO:0007669"/>
    <property type="project" value="InterPro"/>
</dbReference>
<evidence type="ECO:0000256" key="3">
    <source>
        <dbReference type="PIRSR" id="PIRSR000915-1"/>
    </source>
</evidence>
<dbReference type="NCBIfam" id="TIGR01452">
    <property type="entry name" value="PGP_euk"/>
    <property type="match status" value="1"/>
</dbReference>
<evidence type="ECO:0000256" key="2">
    <source>
        <dbReference type="PIRNR" id="PIRNR000915"/>
    </source>
</evidence>
<evidence type="ECO:0000256" key="1">
    <source>
        <dbReference type="ARBA" id="ARBA00022801"/>
    </source>
</evidence>
<keyword evidence="1 2" id="KW-0378">Hydrolase</keyword>
<dbReference type="Gene3D" id="3.40.50.1000">
    <property type="entry name" value="HAD superfamily/HAD-like"/>
    <property type="match status" value="2"/>
</dbReference>
<dbReference type="PIRSF" id="PIRSF000915">
    <property type="entry name" value="PGP-type_phosphatase"/>
    <property type="match status" value="1"/>
</dbReference>
<dbReference type="GO" id="GO:0005737">
    <property type="term" value="C:cytoplasm"/>
    <property type="evidence" value="ECO:0007669"/>
    <property type="project" value="TreeGrafter"/>
</dbReference>
<dbReference type="Proteomes" id="UP000215335">
    <property type="component" value="Unassembled WGS sequence"/>
</dbReference>
<keyword evidence="7" id="KW-1185">Reference proteome</keyword>
<accession>A0A232F5Y9</accession>
<feature type="active site" description="Proton donor" evidence="3">
    <location>
        <position position="29"/>
    </location>
</feature>